<dbReference type="NCBIfam" id="TIGR04183">
    <property type="entry name" value="Por_Secre_tail"/>
    <property type="match status" value="1"/>
</dbReference>
<evidence type="ECO:0000313" key="3">
    <source>
        <dbReference type="Proteomes" id="UP000808337"/>
    </source>
</evidence>
<feature type="chain" id="PRO_5039350821" evidence="1">
    <location>
        <begin position="26"/>
        <end position="305"/>
    </location>
</feature>
<gene>
    <name evidence="2" type="ORF">IPP15_06145</name>
</gene>
<evidence type="ECO:0000313" key="2">
    <source>
        <dbReference type="EMBL" id="MBK9981997.1"/>
    </source>
</evidence>
<name>A0A9D7SUA7_9BACT</name>
<keyword evidence="1" id="KW-0732">Signal</keyword>
<proteinExistence type="predicted"/>
<organism evidence="2 3">
    <name type="scientific">Candidatus Opimibacter skivensis</name>
    <dbReference type="NCBI Taxonomy" id="2982028"/>
    <lineage>
        <taxon>Bacteria</taxon>
        <taxon>Pseudomonadati</taxon>
        <taxon>Bacteroidota</taxon>
        <taxon>Saprospiria</taxon>
        <taxon>Saprospirales</taxon>
        <taxon>Saprospiraceae</taxon>
        <taxon>Candidatus Opimibacter</taxon>
    </lineage>
</organism>
<sequence>MNHVYNAIRLFAFLYAIQLVNPLTAQQNGSFENWSPSGSPPPFNWMFPTGWTTNNATTEFTADGVRRNNYNYSGEFSAQLKTLNIFGTLRRSQLALGNCQLDYPNYRIKAYTGGEPLPMVPQQVTFYYQLTIGHPSEHAVADILIKHPSGSANPDTVFYASVSLPAVDIFTEVNVPIPDAGINTATDSIVILFSTNDTNAVGLNILYVDAVSIDFVSSTDHGPSVQPSIRLYPNPLRTEEVLNVNFSDDKIHSVKLMDSTGRIIESGFDQNSTGSNTRLGALRLPPGIYCLIADNKYSRPFVVIE</sequence>
<evidence type="ECO:0000256" key="1">
    <source>
        <dbReference type="SAM" id="SignalP"/>
    </source>
</evidence>
<dbReference type="AlphaFoldDB" id="A0A9D7SUA7"/>
<protein>
    <submittedName>
        <fullName evidence="2">T9SS type A sorting domain-containing protein</fullName>
    </submittedName>
</protein>
<dbReference type="InterPro" id="IPR026444">
    <property type="entry name" value="Secre_tail"/>
</dbReference>
<reference evidence="2 3" key="1">
    <citation type="submission" date="2020-10" db="EMBL/GenBank/DDBJ databases">
        <title>Connecting structure to function with the recovery of over 1000 high-quality activated sludge metagenome-assembled genomes encoding full-length rRNA genes using long-read sequencing.</title>
        <authorList>
            <person name="Singleton C.M."/>
            <person name="Petriglieri F."/>
            <person name="Kristensen J.M."/>
            <person name="Kirkegaard R.H."/>
            <person name="Michaelsen T.Y."/>
            <person name="Andersen M.H."/>
            <person name="Karst S.M."/>
            <person name="Dueholm M.S."/>
            <person name="Nielsen P.H."/>
            <person name="Albertsen M."/>
        </authorList>
    </citation>
    <scope>NUCLEOTIDE SEQUENCE [LARGE SCALE GENOMIC DNA]</scope>
    <source>
        <strain evidence="2">Ribe_18-Q3-R11-54_MAXAC.273</strain>
    </source>
</reference>
<dbReference type="EMBL" id="JADKGY010000001">
    <property type="protein sequence ID" value="MBK9981997.1"/>
    <property type="molecule type" value="Genomic_DNA"/>
</dbReference>
<feature type="signal peptide" evidence="1">
    <location>
        <begin position="1"/>
        <end position="25"/>
    </location>
</feature>
<accession>A0A9D7SUA7</accession>
<comment type="caution">
    <text evidence="2">The sequence shown here is derived from an EMBL/GenBank/DDBJ whole genome shotgun (WGS) entry which is preliminary data.</text>
</comment>
<dbReference type="Proteomes" id="UP000808337">
    <property type="component" value="Unassembled WGS sequence"/>
</dbReference>